<sequence length="393" mass="42592">AAEAQKLFLQARQLPGSQTLMGAGPALLERQGTPVTVSAPEPAREKASQSEAEAKQLVALPAHEVATPTPEAAARMGAKAGGVQYAMGSALVQPGAAAAERFGCAEPTTTGHREVKAALRMRRLQRMTQMGKCTIVELRRSFLAGARNKAIVEQAVDGDGHRPDLSITIEELERRFRIVLRQLPADAFQEAVGVLTERVVCAMDPTWWLGGVQWPAVVAALALLCHGNLDTRLRLAFEALLFSATGSPVAMDGSPSVPSAMASQHIRYLKSVLDAPLDGSLQLVPSPSSSAEPVDLHKYKSMLQKAFPFLVLVERLEQVEHTPQSMACSVCAGAVQGPYFTCLNVYPKFSLCCHCYASGMIPVRFQGHQSFIFREHMEEPIAGRFFKFVTGWR</sequence>
<feature type="non-terminal residue" evidence="2">
    <location>
        <position position="1"/>
    </location>
</feature>
<gene>
    <name evidence="2" type="ORF">CYMTET_24496</name>
</gene>
<evidence type="ECO:0000256" key="1">
    <source>
        <dbReference type="SAM" id="MobiDB-lite"/>
    </source>
</evidence>
<proteinExistence type="predicted"/>
<evidence type="ECO:0000313" key="2">
    <source>
        <dbReference type="EMBL" id="KAK3266913.1"/>
    </source>
</evidence>
<comment type="caution">
    <text evidence="2">The sequence shown here is derived from an EMBL/GenBank/DDBJ whole genome shotgun (WGS) entry which is preliminary data.</text>
</comment>
<dbReference type="EMBL" id="LGRX02012744">
    <property type="protein sequence ID" value="KAK3266913.1"/>
    <property type="molecule type" value="Genomic_DNA"/>
</dbReference>
<feature type="compositionally biased region" description="Basic and acidic residues" evidence="1">
    <location>
        <begin position="42"/>
        <end position="53"/>
    </location>
</feature>
<dbReference type="PANTHER" id="PTHR45081">
    <property type="entry name" value="EF HAND FAMILY PROTEIN, PUTATIVE, EXPRESSED-RELATED"/>
    <property type="match status" value="1"/>
</dbReference>
<organism evidence="2 3">
    <name type="scientific">Cymbomonas tetramitiformis</name>
    <dbReference type="NCBI Taxonomy" id="36881"/>
    <lineage>
        <taxon>Eukaryota</taxon>
        <taxon>Viridiplantae</taxon>
        <taxon>Chlorophyta</taxon>
        <taxon>Pyramimonadophyceae</taxon>
        <taxon>Pyramimonadales</taxon>
        <taxon>Pyramimonadaceae</taxon>
        <taxon>Cymbomonas</taxon>
    </lineage>
</organism>
<protein>
    <submittedName>
        <fullName evidence="2">Uncharacterized protein</fullName>
    </submittedName>
</protein>
<keyword evidence="3" id="KW-1185">Reference proteome</keyword>
<dbReference type="AlphaFoldDB" id="A0AAE0KZV2"/>
<dbReference type="Proteomes" id="UP001190700">
    <property type="component" value="Unassembled WGS sequence"/>
</dbReference>
<evidence type="ECO:0000313" key="3">
    <source>
        <dbReference type="Proteomes" id="UP001190700"/>
    </source>
</evidence>
<feature type="region of interest" description="Disordered" evidence="1">
    <location>
        <begin position="34"/>
        <end position="53"/>
    </location>
</feature>
<accession>A0AAE0KZV2</accession>
<name>A0AAE0KZV2_9CHLO</name>
<dbReference type="PANTHER" id="PTHR45081:SF1">
    <property type="entry name" value="EF HAND FAMILY PROTEIN, PUTATIVE, EXPRESSED-RELATED"/>
    <property type="match status" value="1"/>
</dbReference>
<dbReference type="GO" id="GO:0005886">
    <property type="term" value="C:plasma membrane"/>
    <property type="evidence" value="ECO:0007669"/>
    <property type="project" value="TreeGrafter"/>
</dbReference>
<reference evidence="2 3" key="1">
    <citation type="journal article" date="2015" name="Genome Biol. Evol.">
        <title>Comparative Genomics of a Bacterivorous Green Alga Reveals Evolutionary Causalities and Consequences of Phago-Mixotrophic Mode of Nutrition.</title>
        <authorList>
            <person name="Burns J.A."/>
            <person name="Paasch A."/>
            <person name="Narechania A."/>
            <person name="Kim E."/>
        </authorList>
    </citation>
    <scope>NUCLEOTIDE SEQUENCE [LARGE SCALE GENOMIC DNA]</scope>
    <source>
        <strain evidence="2 3">PLY_AMNH</strain>
    </source>
</reference>